<dbReference type="Proteomes" id="UP000092993">
    <property type="component" value="Unassembled WGS sequence"/>
</dbReference>
<proteinExistence type="predicted"/>
<gene>
    <name evidence="1" type="ORF">A0H81_00521</name>
</gene>
<accession>A0A1C7MSB7</accession>
<sequence>MMSLAIVAFEMTACYVKHPGIRSWRLSGTSGILKFLTWSACMQGEPNEQFACCRRTSTCHWLRLGPLLYFHGCSQTRALHPELRP</sequence>
<evidence type="ECO:0000313" key="2">
    <source>
        <dbReference type="Proteomes" id="UP000092993"/>
    </source>
</evidence>
<dbReference type="AlphaFoldDB" id="A0A1C7MSB7"/>
<dbReference type="EMBL" id="LUGG01000001">
    <property type="protein sequence ID" value="OBZ79780.1"/>
    <property type="molecule type" value="Genomic_DNA"/>
</dbReference>
<evidence type="ECO:0000313" key="1">
    <source>
        <dbReference type="EMBL" id="OBZ79780.1"/>
    </source>
</evidence>
<reference evidence="1 2" key="1">
    <citation type="submission" date="2016-03" db="EMBL/GenBank/DDBJ databases">
        <title>Whole genome sequencing of Grifola frondosa 9006-11.</title>
        <authorList>
            <person name="Min B."/>
            <person name="Park H."/>
            <person name="Kim J.-G."/>
            <person name="Cho H."/>
            <person name="Oh Y.-L."/>
            <person name="Kong W.-S."/>
            <person name="Choi I.-G."/>
        </authorList>
    </citation>
    <scope>NUCLEOTIDE SEQUENCE [LARGE SCALE GENOMIC DNA]</scope>
    <source>
        <strain evidence="1 2">9006-11</strain>
    </source>
</reference>
<keyword evidence="2" id="KW-1185">Reference proteome</keyword>
<comment type="caution">
    <text evidence="1">The sequence shown here is derived from an EMBL/GenBank/DDBJ whole genome shotgun (WGS) entry which is preliminary data.</text>
</comment>
<organism evidence="1 2">
    <name type="scientific">Grifola frondosa</name>
    <name type="common">Maitake</name>
    <name type="synonym">Polyporus frondosus</name>
    <dbReference type="NCBI Taxonomy" id="5627"/>
    <lineage>
        <taxon>Eukaryota</taxon>
        <taxon>Fungi</taxon>
        <taxon>Dikarya</taxon>
        <taxon>Basidiomycota</taxon>
        <taxon>Agaricomycotina</taxon>
        <taxon>Agaricomycetes</taxon>
        <taxon>Polyporales</taxon>
        <taxon>Grifolaceae</taxon>
        <taxon>Grifola</taxon>
    </lineage>
</organism>
<protein>
    <submittedName>
        <fullName evidence="1">Uncharacterized protein</fullName>
    </submittedName>
</protein>
<name>A0A1C7MSB7_GRIFR</name>